<comment type="subcellular location">
    <subcellularLocation>
        <location evidence="1 8">Nucleus</location>
    </subcellularLocation>
</comment>
<reference evidence="10 11" key="1">
    <citation type="submission" date="2020-04" db="EMBL/GenBank/DDBJ databases">
        <authorList>
            <person name="Alioto T."/>
            <person name="Alioto T."/>
            <person name="Gomez Garrido J."/>
        </authorList>
    </citation>
    <scope>NUCLEOTIDE SEQUENCE [LARGE SCALE GENOMIC DNA]</scope>
</reference>
<dbReference type="GO" id="GO:0006270">
    <property type="term" value="P:DNA replication initiation"/>
    <property type="evidence" value="ECO:0007669"/>
    <property type="project" value="TreeGrafter"/>
</dbReference>
<evidence type="ECO:0000256" key="4">
    <source>
        <dbReference type="ARBA" id="ARBA00022705"/>
    </source>
</evidence>
<evidence type="ECO:0000256" key="8">
    <source>
        <dbReference type="PIRNR" id="PIRNR007858"/>
    </source>
</evidence>
<dbReference type="GO" id="GO:0016887">
    <property type="term" value="F:ATP hydrolysis activity"/>
    <property type="evidence" value="ECO:0007669"/>
    <property type="project" value="InterPro"/>
</dbReference>
<dbReference type="InterPro" id="IPR016527">
    <property type="entry name" value="ORC4"/>
</dbReference>
<evidence type="ECO:0000256" key="3">
    <source>
        <dbReference type="ARBA" id="ARBA00019083"/>
    </source>
</evidence>
<protein>
    <recommendedName>
        <fullName evidence="3 8">Origin recognition complex subunit 4</fullName>
    </recommendedName>
</protein>
<evidence type="ECO:0000256" key="2">
    <source>
        <dbReference type="ARBA" id="ARBA00005334"/>
    </source>
</evidence>
<dbReference type="Proteomes" id="UP000494165">
    <property type="component" value="Unassembled WGS sequence"/>
</dbReference>
<evidence type="ECO:0000313" key="10">
    <source>
        <dbReference type="EMBL" id="CAB3365642.1"/>
    </source>
</evidence>
<comment type="similarity">
    <text evidence="2 8">Belongs to the ORC4 family.</text>
</comment>
<dbReference type="InterPro" id="IPR032705">
    <property type="entry name" value="ORC4_C"/>
</dbReference>
<dbReference type="PIRSF" id="PIRSF007858">
    <property type="entry name" value="ORC4"/>
    <property type="match status" value="1"/>
</dbReference>
<dbReference type="GO" id="GO:0003688">
    <property type="term" value="F:DNA replication origin binding"/>
    <property type="evidence" value="ECO:0007669"/>
    <property type="project" value="TreeGrafter"/>
</dbReference>
<evidence type="ECO:0000256" key="1">
    <source>
        <dbReference type="ARBA" id="ARBA00004123"/>
    </source>
</evidence>
<name>A0A8S1CA18_9INSE</name>
<dbReference type="GO" id="GO:0005664">
    <property type="term" value="C:nuclear origin of replication recognition complex"/>
    <property type="evidence" value="ECO:0007669"/>
    <property type="project" value="TreeGrafter"/>
</dbReference>
<dbReference type="InterPro" id="IPR027417">
    <property type="entry name" value="P-loop_NTPase"/>
</dbReference>
<feature type="domain" description="AAA+ ATPase" evidence="9">
    <location>
        <begin position="45"/>
        <end position="204"/>
    </location>
</feature>
<dbReference type="EMBL" id="CADEPI010000021">
    <property type="protein sequence ID" value="CAB3365642.1"/>
    <property type="molecule type" value="Genomic_DNA"/>
</dbReference>
<sequence length="421" mass="48443">MQSESIESCKRFIREKILQPAEFRGFEEQRTNLLNLMERAVWDHDSNSALLIGPAGCGKTTLVRSVLKELAEKKDFAKKALVINLNGLIHTDDRLSLKSMCKQMSLENVVDERVTGNFADNMALILSSLQNSDQKKALIFILEEMDLFCNHHNQSLLYNLFDLAHKNESAVFVLGVTLRLDVMDRMEKRVRSRFSYRSIYLLPVHDAVDFESRIGLCRSWLFIDTSCFNRTLCKAWNKHINKLLDENEAAYNCIKRLYDMQNNEESTKELLLHAISRLGEDNTTLSGQDFEEALQDVISDGWLQILDGLSTLEICLVIAMKQLGEVYQGDPVNFEMVYSRYLKFAKNHSSFEDCNRNTVIKAFEHLQALEIILPVTGHGAKTQSQYQLYHFQLSAQQVKSAVKRFEELPTEVQQWAELNLL</sequence>
<dbReference type="SUPFAM" id="SSF52540">
    <property type="entry name" value="P-loop containing nucleoside triphosphate hydrolases"/>
    <property type="match status" value="1"/>
</dbReference>
<comment type="caution">
    <text evidence="10">The sequence shown here is derived from an EMBL/GenBank/DDBJ whole genome shotgun (WGS) entry which is preliminary data.</text>
</comment>
<dbReference type="AlphaFoldDB" id="A0A8S1CA18"/>
<dbReference type="PANTHER" id="PTHR12087">
    <property type="entry name" value="ORIGIN RECOGNITION COMPLEX SUBUNIT 4"/>
    <property type="match status" value="1"/>
</dbReference>
<dbReference type="PANTHER" id="PTHR12087:SF0">
    <property type="entry name" value="ORIGIN RECOGNITION COMPLEX SUBUNIT 4"/>
    <property type="match status" value="1"/>
</dbReference>
<dbReference type="GO" id="GO:0005524">
    <property type="term" value="F:ATP binding"/>
    <property type="evidence" value="ECO:0007669"/>
    <property type="project" value="InterPro"/>
</dbReference>
<dbReference type="Pfam" id="PF00004">
    <property type="entry name" value="AAA"/>
    <property type="match status" value="1"/>
</dbReference>
<evidence type="ECO:0000313" key="11">
    <source>
        <dbReference type="Proteomes" id="UP000494165"/>
    </source>
</evidence>
<proteinExistence type="inferred from homology"/>
<keyword evidence="11" id="KW-1185">Reference proteome</keyword>
<organism evidence="10 11">
    <name type="scientific">Cloeon dipterum</name>
    <dbReference type="NCBI Taxonomy" id="197152"/>
    <lineage>
        <taxon>Eukaryota</taxon>
        <taxon>Metazoa</taxon>
        <taxon>Ecdysozoa</taxon>
        <taxon>Arthropoda</taxon>
        <taxon>Hexapoda</taxon>
        <taxon>Insecta</taxon>
        <taxon>Pterygota</taxon>
        <taxon>Palaeoptera</taxon>
        <taxon>Ephemeroptera</taxon>
        <taxon>Pisciforma</taxon>
        <taxon>Baetidae</taxon>
        <taxon>Cloeon</taxon>
    </lineage>
</organism>
<dbReference type="InterPro" id="IPR003593">
    <property type="entry name" value="AAA+_ATPase"/>
</dbReference>
<evidence type="ECO:0000256" key="7">
    <source>
        <dbReference type="ARBA" id="ARBA00046777"/>
    </source>
</evidence>
<dbReference type="SMART" id="SM00382">
    <property type="entry name" value="AAA"/>
    <property type="match status" value="1"/>
</dbReference>
<comment type="subunit">
    <text evidence="7">Component of ORC, a complex composed of at least 6 subunits: ORC1, ORC2, ORC3, ORC4, ORC5 and ORC6. ORC is regulated in a cell-cycle dependent manner. It is sequentially assembled at the exit from anaphase of mitosis and disassembled as cells enter S phase. Interacts with DBF4. Interacts with POLQ.</text>
</comment>
<dbReference type="InterPro" id="IPR003959">
    <property type="entry name" value="ATPase_AAA_core"/>
</dbReference>
<dbReference type="CDD" id="cd00009">
    <property type="entry name" value="AAA"/>
    <property type="match status" value="1"/>
</dbReference>
<comment type="function">
    <text evidence="8">Component of the origin recognition complex (ORC) that binds origins of replication.</text>
</comment>
<dbReference type="Gene3D" id="3.40.50.300">
    <property type="entry name" value="P-loop containing nucleotide triphosphate hydrolases"/>
    <property type="match status" value="1"/>
</dbReference>
<evidence type="ECO:0000256" key="6">
    <source>
        <dbReference type="ARBA" id="ARBA00023242"/>
    </source>
</evidence>
<keyword evidence="6 8" id="KW-0539">Nucleus</keyword>
<dbReference type="OrthoDB" id="343623at2759"/>
<accession>A0A8S1CA18</accession>
<gene>
    <name evidence="10" type="ORF">CLODIP_2_CD05505</name>
</gene>
<dbReference type="Pfam" id="PF14629">
    <property type="entry name" value="ORC4_C"/>
    <property type="match status" value="1"/>
</dbReference>
<evidence type="ECO:0000256" key="5">
    <source>
        <dbReference type="ARBA" id="ARBA00023125"/>
    </source>
</evidence>
<keyword evidence="4 8" id="KW-0235">DNA replication</keyword>
<keyword evidence="5 8" id="KW-0238">DNA-binding</keyword>
<evidence type="ECO:0000259" key="9">
    <source>
        <dbReference type="SMART" id="SM00382"/>
    </source>
</evidence>